<proteinExistence type="predicted"/>
<dbReference type="EMBL" id="LT559118">
    <property type="protein sequence ID" value="SBO95879.1"/>
    <property type="molecule type" value="Genomic_DNA"/>
</dbReference>
<dbReference type="SUPFAM" id="SSF56645">
    <property type="entry name" value="Acyl-CoA dehydrogenase NM domain-like"/>
    <property type="match status" value="1"/>
</dbReference>
<dbReference type="InterPro" id="IPR046373">
    <property type="entry name" value="Acyl-CoA_Oxase/DH_mid-dom_sf"/>
</dbReference>
<dbReference type="GO" id="GO:0016627">
    <property type="term" value="F:oxidoreductase activity, acting on the CH-CH group of donors"/>
    <property type="evidence" value="ECO:0007669"/>
    <property type="project" value="InterPro"/>
</dbReference>
<dbReference type="SUPFAM" id="SSF47203">
    <property type="entry name" value="Acyl-CoA dehydrogenase C-terminal domain-like"/>
    <property type="match status" value="1"/>
</dbReference>
<dbReference type="Gene3D" id="2.40.110.10">
    <property type="entry name" value="Butyryl-CoA Dehydrogenase, subunit A, domain 2"/>
    <property type="match status" value="1"/>
</dbReference>
<feature type="domain" description="Acyl-CoA dehydrogenase/oxidase N-terminal" evidence="2">
    <location>
        <begin position="26"/>
        <end position="105"/>
    </location>
</feature>
<dbReference type="InterPro" id="IPR013786">
    <property type="entry name" value="AcylCoA_DH/ox_N"/>
</dbReference>
<dbReference type="Pfam" id="PF02771">
    <property type="entry name" value="Acyl-CoA_dh_N"/>
    <property type="match status" value="1"/>
</dbReference>
<gene>
    <name evidence="4" type="ORF">BN4615_P5395</name>
</gene>
<evidence type="ECO:0000313" key="4">
    <source>
        <dbReference type="EMBL" id="SBO95879.1"/>
    </source>
</evidence>
<evidence type="ECO:0000259" key="3">
    <source>
        <dbReference type="Pfam" id="PF08028"/>
    </source>
</evidence>
<dbReference type="InterPro" id="IPR009100">
    <property type="entry name" value="AcylCoA_DH/oxidase_NM_dom_sf"/>
</dbReference>
<dbReference type="GO" id="GO:0050660">
    <property type="term" value="F:flavin adenine dinucleotide binding"/>
    <property type="evidence" value="ECO:0007669"/>
    <property type="project" value="InterPro"/>
</dbReference>
<dbReference type="Pfam" id="PF08028">
    <property type="entry name" value="Acyl-CoA_dh_2"/>
    <property type="match status" value="1"/>
</dbReference>
<dbReference type="RefSeq" id="WP_225275222.1">
    <property type="nucleotide sequence ID" value="NZ_CP084058.1"/>
</dbReference>
<dbReference type="InterPro" id="IPR037069">
    <property type="entry name" value="AcylCoA_DH/ox_N_sf"/>
</dbReference>
<dbReference type="Gene3D" id="1.20.140.10">
    <property type="entry name" value="Butyryl-CoA Dehydrogenase, subunit A, domain 3"/>
    <property type="match status" value="1"/>
</dbReference>
<sequence>MLRLPTPSGAELVARAADLARALRGKAAPAGRDGAPHAETLEAMTLAGVFRLCVPARFGGYEADAGTVAAVAAELAGADGAVSWAAAASWSAAWACAMFPEQAQEDVFRTADVRMCGTLRPTAMAFETGDGIEINGRWGQIAGAAHSQWQLIAAMRVGADGRPTHVLALARTSDLKLVDGWDAPGLRGCGGAGTVADHLFVPAHRVLPLREALRGSASRAPLVPFASVCAAGAALGLARAAREAFAERVTYGRLADTDYESRAAAPMTHLRVADATMQIDEAEFHTRRLAALVDGKSARAQEWSLAERARARAEAGEVCRLARQAADTLAAAGDETSIRDDEPLHRIARDLATLSLHSLTHPATGAELYGRTLCGLPPHTLYV</sequence>
<dbReference type="Gene3D" id="1.10.540.10">
    <property type="entry name" value="Acyl-CoA dehydrogenase/oxidase, N-terminal domain"/>
    <property type="match status" value="1"/>
</dbReference>
<dbReference type="AlphaFoldDB" id="A0A1M4EAB9"/>
<name>A0A1M4EAB9_9ACTN</name>
<reference evidence="4" key="1">
    <citation type="submission" date="2016-04" db="EMBL/GenBank/DDBJ databases">
        <authorList>
            <person name="Evans L.H."/>
            <person name="Alamgir A."/>
            <person name="Owens N."/>
            <person name="Weber N.D."/>
            <person name="Virtaneva K."/>
            <person name="Barbian K."/>
            <person name="Babar A."/>
            <person name="Rosenke K."/>
        </authorList>
    </citation>
    <scope>NUCLEOTIDE SEQUENCE</scope>
    <source>
        <strain evidence="4">Nono1</strain>
    </source>
</reference>
<dbReference type="PIRSF" id="PIRSF016578">
    <property type="entry name" value="HsaA"/>
    <property type="match status" value="1"/>
</dbReference>
<protein>
    <submittedName>
        <fullName evidence="4">Acyl-CoA dehydrogenase, type 2, C-terminal domain</fullName>
    </submittedName>
</protein>
<keyword evidence="1" id="KW-0560">Oxidoreductase</keyword>
<feature type="domain" description="Acyl-CoA dehydrogenase C-terminal" evidence="3">
    <location>
        <begin position="229"/>
        <end position="361"/>
    </location>
</feature>
<evidence type="ECO:0000256" key="1">
    <source>
        <dbReference type="ARBA" id="ARBA00023002"/>
    </source>
</evidence>
<evidence type="ECO:0000259" key="2">
    <source>
        <dbReference type="Pfam" id="PF02771"/>
    </source>
</evidence>
<dbReference type="InterPro" id="IPR013107">
    <property type="entry name" value="Acyl-CoA_DH_C"/>
</dbReference>
<dbReference type="InterPro" id="IPR036250">
    <property type="entry name" value="AcylCo_DH-like_C"/>
</dbReference>
<organism evidence="4">
    <name type="scientific">Nonomuraea gerenzanensis</name>
    <dbReference type="NCBI Taxonomy" id="93944"/>
    <lineage>
        <taxon>Bacteria</taxon>
        <taxon>Bacillati</taxon>
        <taxon>Actinomycetota</taxon>
        <taxon>Actinomycetes</taxon>
        <taxon>Streptosporangiales</taxon>
        <taxon>Streptosporangiaceae</taxon>
        <taxon>Nonomuraea</taxon>
    </lineage>
</organism>
<accession>A0A1M4EAB9</accession>